<dbReference type="VEuPathDB" id="FungiDB:RO3G_05132"/>
<evidence type="ECO:0000313" key="2">
    <source>
        <dbReference type="Proteomes" id="UP000009138"/>
    </source>
</evidence>
<dbReference type="GeneID" id="93612103"/>
<dbReference type="OrthoDB" id="2224005at2759"/>
<keyword evidence="2" id="KW-1185">Reference proteome</keyword>
<dbReference type="OMA" id="ANYALMY"/>
<organism evidence="1 2">
    <name type="scientific">Rhizopus delemar (strain RA 99-880 / ATCC MYA-4621 / FGSC 9543 / NRRL 43880)</name>
    <name type="common">Mucormycosis agent</name>
    <name type="synonym">Rhizopus arrhizus var. delemar</name>
    <dbReference type="NCBI Taxonomy" id="246409"/>
    <lineage>
        <taxon>Eukaryota</taxon>
        <taxon>Fungi</taxon>
        <taxon>Fungi incertae sedis</taxon>
        <taxon>Mucoromycota</taxon>
        <taxon>Mucoromycotina</taxon>
        <taxon>Mucoromycetes</taxon>
        <taxon>Mucorales</taxon>
        <taxon>Mucorineae</taxon>
        <taxon>Rhizopodaceae</taxon>
        <taxon>Rhizopus</taxon>
    </lineage>
</organism>
<protein>
    <submittedName>
        <fullName evidence="1">Uncharacterized protein</fullName>
    </submittedName>
</protein>
<dbReference type="EMBL" id="CH476734">
    <property type="protein sequence ID" value="EIE80427.1"/>
    <property type="molecule type" value="Genomic_DNA"/>
</dbReference>
<dbReference type="AlphaFoldDB" id="I1BW47"/>
<reference evidence="1 2" key="1">
    <citation type="journal article" date="2009" name="PLoS Genet.">
        <title>Genomic analysis of the basal lineage fungus Rhizopus oryzae reveals a whole-genome duplication.</title>
        <authorList>
            <person name="Ma L.-J."/>
            <person name="Ibrahim A.S."/>
            <person name="Skory C."/>
            <person name="Grabherr M.G."/>
            <person name="Burger G."/>
            <person name="Butler M."/>
            <person name="Elias M."/>
            <person name="Idnurm A."/>
            <person name="Lang B.F."/>
            <person name="Sone T."/>
            <person name="Abe A."/>
            <person name="Calvo S.E."/>
            <person name="Corrochano L.M."/>
            <person name="Engels R."/>
            <person name="Fu J."/>
            <person name="Hansberg W."/>
            <person name="Kim J.-M."/>
            <person name="Kodira C.D."/>
            <person name="Koehrsen M.J."/>
            <person name="Liu B."/>
            <person name="Miranda-Saavedra D."/>
            <person name="O'Leary S."/>
            <person name="Ortiz-Castellanos L."/>
            <person name="Poulter R."/>
            <person name="Rodriguez-Romero J."/>
            <person name="Ruiz-Herrera J."/>
            <person name="Shen Y.-Q."/>
            <person name="Zeng Q."/>
            <person name="Galagan J."/>
            <person name="Birren B.W."/>
            <person name="Cuomo C.A."/>
            <person name="Wickes B.L."/>
        </authorList>
    </citation>
    <scope>NUCLEOTIDE SEQUENCE [LARGE SCALE GENOMIC DNA]</scope>
    <source>
        <strain evidence="2">RA 99-880 / ATCC MYA-4621 / FGSC 9543 / NRRL 43880</strain>
    </source>
</reference>
<dbReference type="eggNOG" id="ENOG502TAC3">
    <property type="taxonomic scope" value="Eukaryota"/>
</dbReference>
<dbReference type="RefSeq" id="XP_067515823.1">
    <property type="nucleotide sequence ID" value="XM_067659722.1"/>
</dbReference>
<proteinExistence type="predicted"/>
<sequence>MIIGEVTDAVISASPLFRINARSVTLESKCIDSGSRVKLYISHPALMYYFIRFTDNGTRHSFAGSLNVSAYTFDDSTKAFANIRLSVTDVRPIFQVDDDGLVITTETRRIRTRDFPRTINFLKMKFIVYKYVWEKIHNSDVVFNRDLNVEAFDLQLSDMYEGLVGR</sequence>
<gene>
    <name evidence="1" type="ORF">RO3G_05132</name>
</gene>
<evidence type="ECO:0000313" key="1">
    <source>
        <dbReference type="EMBL" id="EIE80427.1"/>
    </source>
</evidence>
<name>I1BW47_RHIO9</name>
<dbReference type="Proteomes" id="UP000009138">
    <property type="component" value="Unassembled WGS sequence"/>
</dbReference>
<dbReference type="STRING" id="246409.I1BW47"/>
<accession>I1BW47</accession>
<dbReference type="InParanoid" id="I1BW47"/>